<evidence type="ECO:0000313" key="13">
    <source>
        <dbReference type="Proteomes" id="UP000051035"/>
    </source>
</evidence>
<comment type="similarity">
    <text evidence="2">Belongs to the CTP synthase family.</text>
</comment>
<dbReference type="GO" id="GO:0019856">
    <property type="term" value="P:pyrimidine nucleobase biosynthetic process"/>
    <property type="evidence" value="ECO:0007669"/>
    <property type="project" value="TreeGrafter"/>
</dbReference>
<dbReference type="InterPro" id="IPR027417">
    <property type="entry name" value="P-loop_NTPase"/>
</dbReference>
<comment type="caution">
    <text evidence="12">The sequence shown here is derived from an EMBL/GenBank/DDBJ whole genome shotgun (WGS) entry which is preliminary data.</text>
</comment>
<feature type="domain" description="Glutamine amidotransferase" evidence="10">
    <location>
        <begin position="186"/>
        <end position="447"/>
    </location>
</feature>
<evidence type="ECO:0000256" key="8">
    <source>
        <dbReference type="ARBA" id="ARBA00022975"/>
    </source>
</evidence>
<dbReference type="PANTHER" id="PTHR11550:SF0">
    <property type="entry name" value="CTP SYNTHASE-RELATED"/>
    <property type="match status" value="1"/>
</dbReference>
<proteinExistence type="inferred from homology"/>
<dbReference type="SUPFAM" id="SSF52540">
    <property type="entry name" value="P-loop containing nucleoside triphosphate hydrolases"/>
    <property type="match status" value="1"/>
</dbReference>
<evidence type="ECO:0000256" key="5">
    <source>
        <dbReference type="ARBA" id="ARBA00022741"/>
    </source>
</evidence>
<dbReference type="PATRIC" id="fig|1703773.3.peg.1418"/>
<dbReference type="GO" id="GO:0044210">
    <property type="term" value="P:'de novo' CTP biosynthetic process"/>
    <property type="evidence" value="ECO:0007669"/>
    <property type="project" value="UniProtKB-UniPathway"/>
</dbReference>
<evidence type="ECO:0000259" key="10">
    <source>
        <dbReference type="Pfam" id="PF00117"/>
    </source>
</evidence>
<keyword evidence="8" id="KW-0665">Pyrimidine biosynthesis</keyword>
<feature type="domain" description="CTP synthase N-terminal" evidence="11">
    <location>
        <begin position="1"/>
        <end position="145"/>
    </location>
</feature>
<sequence>EIKRRVRDAAEGFDIALVEIGGTVGDYENIPFLFAMKSLEREIGEKNIIYVLITYLPVPSHINEMKTKPTQQAIKMLSENGIFPDFILCRAKKPLDQIRKKKIETYVNIDAECIVSAPDEEVLYSVPLNFERESLGLKILRRFALEPRTDPDWRAWERLVSNIRNPSRRVRIAVVGKYVEIGDYSLPDSYISVNQALLHSGAQLQVGVDISWIDASKLEECPDNGLLHPFDGIVVPGGFGVTGVEGKMRAIRYARESGVPFLGLCYGMHLAVIEYARTACGLREANSTEIDPQTSCPIVDVLPSQKALLEKHEYGGTMRLGAYAAMLAEGSSLYRLYLETGRLEEDQAKLARILERPHERFRAGILEEGVPVVLERHRHRYEVTPDFVEPLEKQGLVFSGHHVRGDGTKLVEFLELPGHPSFVATQAHPEFKSRLGHSAPLFLGFVRAAARRKEGTEGETE</sequence>
<evidence type="ECO:0000259" key="11">
    <source>
        <dbReference type="Pfam" id="PF06418"/>
    </source>
</evidence>
<dbReference type="PROSITE" id="PS51273">
    <property type="entry name" value="GATASE_TYPE_1"/>
    <property type="match status" value="1"/>
</dbReference>
<dbReference type="SUPFAM" id="SSF52317">
    <property type="entry name" value="Class I glutamine amidotransferase-like"/>
    <property type="match status" value="1"/>
</dbReference>
<dbReference type="Proteomes" id="UP000051035">
    <property type="component" value="Unassembled WGS sequence"/>
</dbReference>
<dbReference type="Gene3D" id="3.40.50.880">
    <property type="match status" value="1"/>
</dbReference>
<feature type="non-terminal residue" evidence="12">
    <location>
        <position position="1"/>
    </location>
</feature>
<dbReference type="PANTHER" id="PTHR11550">
    <property type="entry name" value="CTP SYNTHASE"/>
    <property type="match status" value="1"/>
</dbReference>
<evidence type="ECO:0000256" key="4">
    <source>
        <dbReference type="ARBA" id="ARBA00022598"/>
    </source>
</evidence>
<dbReference type="NCBIfam" id="NF003792">
    <property type="entry name" value="PRK05380.1"/>
    <property type="match status" value="1"/>
</dbReference>
<protein>
    <recommendedName>
        <fullName evidence="3">CTP synthase (glutamine hydrolyzing)</fullName>
        <ecNumber evidence="3">6.3.4.2</ecNumber>
    </recommendedName>
</protein>
<dbReference type="EC" id="6.3.4.2" evidence="3"/>
<dbReference type="InterPro" id="IPR017926">
    <property type="entry name" value="GATASE"/>
</dbReference>
<keyword evidence="7" id="KW-0315">Glutamine amidotransferase</keyword>
<evidence type="ECO:0000256" key="3">
    <source>
        <dbReference type="ARBA" id="ARBA00012291"/>
    </source>
</evidence>
<dbReference type="Gene3D" id="3.40.50.300">
    <property type="entry name" value="P-loop containing nucleotide triphosphate hydrolases"/>
    <property type="match status" value="1"/>
</dbReference>
<dbReference type="Pfam" id="PF00117">
    <property type="entry name" value="GATase"/>
    <property type="match status" value="1"/>
</dbReference>
<reference evidence="12 13" key="1">
    <citation type="journal article" date="2015" name="Microbiome">
        <title>Genomic resolution of linkages in carbon, nitrogen, and sulfur cycling among widespread estuary sediment bacteria.</title>
        <authorList>
            <person name="Baker B.J."/>
            <person name="Lazar C.S."/>
            <person name="Teske A.P."/>
            <person name="Dick G.J."/>
        </authorList>
    </citation>
    <scope>NUCLEOTIDE SEQUENCE [LARGE SCALE GENOMIC DNA]</scope>
    <source>
        <strain evidence="12">SM1_40</strain>
    </source>
</reference>
<evidence type="ECO:0000256" key="2">
    <source>
        <dbReference type="ARBA" id="ARBA00007533"/>
    </source>
</evidence>
<organism evidence="12 13">
    <name type="scientific">candidate division TA06 bacterium SM1_40</name>
    <dbReference type="NCBI Taxonomy" id="1703773"/>
    <lineage>
        <taxon>Bacteria</taxon>
        <taxon>Bacteria division TA06</taxon>
    </lineage>
</organism>
<evidence type="ECO:0000256" key="9">
    <source>
        <dbReference type="ARBA" id="ARBA00047781"/>
    </source>
</evidence>
<keyword evidence="5" id="KW-0547">Nucleotide-binding</keyword>
<dbReference type="Pfam" id="PF06418">
    <property type="entry name" value="CTP_synth_N"/>
    <property type="match status" value="1"/>
</dbReference>
<evidence type="ECO:0000313" key="12">
    <source>
        <dbReference type="EMBL" id="KPL10097.1"/>
    </source>
</evidence>
<dbReference type="GO" id="GO:0003883">
    <property type="term" value="F:CTP synthase activity"/>
    <property type="evidence" value="ECO:0007669"/>
    <property type="project" value="UniProtKB-EC"/>
</dbReference>
<evidence type="ECO:0000256" key="1">
    <source>
        <dbReference type="ARBA" id="ARBA00005171"/>
    </source>
</evidence>
<dbReference type="EMBL" id="LJVA01000038">
    <property type="protein sequence ID" value="KPL10097.1"/>
    <property type="molecule type" value="Genomic_DNA"/>
</dbReference>
<gene>
    <name evidence="12" type="ORF">AMJ71_04370</name>
</gene>
<dbReference type="InterPro" id="IPR033828">
    <property type="entry name" value="GATase1_CTP_Synthase"/>
</dbReference>
<dbReference type="InterPro" id="IPR029062">
    <property type="entry name" value="Class_I_gatase-like"/>
</dbReference>
<evidence type="ECO:0000256" key="7">
    <source>
        <dbReference type="ARBA" id="ARBA00022962"/>
    </source>
</evidence>
<accession>A0A0S8JK64</accession>
<dbReference type="GO" id="GO:0042802">
    <property type="term" value="F:identical protein binding"/>
    <property type="evidence" value="ECO:0007669"/>
    <property type="project" value="TreeGrafter"/>
</dbReference>
<name>A0A0S8JK64_UNCT6</name>
<dbReference type="UniPathway" id="UPA00159">
    <property type="reaction ID" value="UER00277"/>
</dbReference>
<dbReference type="CDD" id="cd01746">
    <property type="entry name" value="GATase1_CTP_Synthase"/>
    <property type="match status" value="1"/>
</dbReference>
<comment type="catalytic activity">
    <reaction evidence="9">
        <text>UTP + L-glutamine + ATP + H2O = CTP + L-glutamate + ADP + phosphate + 2 H(+)</text>
        <dbReference type="Rhea" id="RHEA:26426"/>
        <dbReference type="ChEBI" id="CHEBI:15377"/>
        <dbReference type="ChEBI" id="CHEBI:15378"/>
        <dbReference type="ChEBI" id="CHEBI:29985"/>
        <dbReference type="ChEBI" id="CHEBI:30616"/>
        <dbReference type="ChEBI" id="CHEBI:37563"/>
        <dbReference type="ChEBI" id="CHEBI:43474"/>
        <dbReference type="ChEBI" id="CHEBI:46398"/>
        <dbReference type="ChEBI" id="CHEBI:58359"/>
        <dbReference type="ChEBI" id="CHEBI:456216"/>
        <dbReference type="EC" id="6.3.4.2"/>
    </reaction>
</comment>
<dbReference type="AlphaFoldDB" id="A0A0S8JK64"/>
<dbReference type="InterPro" id="IPR017456">
    <property type="entry name" value="CTP_synthase_N"/>
</dbReference>
<comment type="pathway">
    <text evidence="1">Pyrimidine metabolism; CTP biosynthesis via de novo pathway; CTP from UDP: step 2/2.</text>
</comment>
<keyword evidence="4" id="KW-0436">Ligase</keyword>
<dbReference type="InterPro" id="IPR004468">
    <property type="entry name" value="CTP_synthase"/>
</dbReference>
<keyword evidence="6" id="KW-0067">ATP-binding</keyword>
<dbReference type="GO" id="GO:0005524">
    <property type="term" value="F:ATP binding"/>
    <property type="evidence" value="ECO:0007669"/>
    <property type="project" value="UniProtKB-KW"/>
</dbReference>
<evidence type="ECO:0000256" key="6">
    <source>
        <dbReference type="ARBA" id="ARBA00022840"/>
    </source>
</evidence>